<dbReference type="Proteomes" id="UP000010931">
    <property type="component" value="Unassembled WGS sequence"/>
</dbReference>
<sequence>MTAGGRYRFASHTDAAAGTAMTPPPRARSDEQSSASLRRPATGVQYALVNGR</sequence>
<dbReference type="AlphaFoldDB" id="L7EYD4"/>
<proteinExistence type="predicted"/>
<keyword evidence="3" id="KW-1185">Reference proteome</keyword>
<organism evidence="2 3">
    <name type="scientific">Streptomyces turgidiscabies (strain Car8)</name>
    <dbReference type="NCBI Taxonomy" id="698760"/>
    <lineage>
        <taxon>Bacteria</taxon>
        <taxon>Bacillati</taxon>
        <taxon>Actinomycetota</taxon>
        <taxon>Actinomycetes</taxon>
        <taxon>Kitasatosporales</taxon>
        <taxon>Streptomycetaceae</taxon>
        <taxon>Streptomyces</taxon>
    </lineage>
</organism>
<accession>L7EYD4</accession>
<comment type="caution">
    <text evidence="2">The sequence shown here is derived from an EMBL/GenBank/DDBJ whole genome shotgun (WGS) entry which is preliminary data.</text>
</comment>
<feature type="region of interest" description="Disordered" evidence="1">
    <location>
        <begin position="1"/>
        <end position="52"/>
    </location>
</feature>
<protein>
    <submittedName>
        <fullName evidence="2">Uncharacterized protein</fullName>
    </submittedName>
</protein>
<evidence type="ECO:0000256" key="1">
    <source>
        <dbReference type="SAM" id="MobiDB-lite"/>
    </source>
</evidence>
<reference evidence="2 3" key="1">
    <citation type="journal article" date="2011" name="Plasmid">
        <title>Streptomyces turgidiscabies Car8 contains a modular pathogenicity island that shares virulence genes with other actinobacterial plant pathogens.</title>
        <authorList>
            <person name="Huguet-Tapia J.C."/>
            <person name="Badger J.H."/>
            <person name="Loria R."/>
            <person name="Pettis G.S."/>
        </authorList>
    </citation>
    <scope>NUCLEOTIDE SEQUENCE [LARGE SCALE GENOMIC DNA]</scope>
    <source>
        <strain evidence="2 3">Car8</strain>
    </source>
</reference>
<name>L7EYD4_STRT8</name>
<dbReference type="EMBL" id="AEJB01000454">
    <property type="protein sequence ID" value="ELP64438.1"/>
    <property type="molecule type" value="Genomic_DNA"/>
</dbReference>
<evidence type="ECO:0000313" key="2">
    <source>
        <dbReference type="EMBL" id="ELP64438.1"/>
    </source>
</evidence>
<evidence type="ECO:0000313" key="3">
    <source>
        <dbReference type="Proteomes" id="UP000010931"/>
    </source>
</evidence>
<gene>
    <name evidence="2" type="ORF">STRTUCAR8_08949</name>
</gene>